<keyword evidence="6" id="KW-1185">Reference proteome</keyword>
<evidence type="ECO:0000259" key="4">
    <source>
        <dbReference type="PROSITE" id="PS50949"/>
    </source>
</evidence>
<dbReference type="SUPFAM" id="SSF48008">
    <property type="entry name" value="GntR ligand-binding domain-like"/>
    <property type="match status" value="1"/>
</dbReference>
<dbReference type="PANTHER" id="PTHR43537:SF20">
    <property type="entry name" value="HTH-TYPE TRANSCRIPTIONAL REPRESSOR GLAR"/>
    <property type="match status" value="1"/>
</dbReference>
<dbReference type="Pfam" id="PF07729">
    <property type="entry name" value="FCD"/>
    <property type="match status" value="1"/>
</dbReference>
<dbReference type="SMART" id="SM00895">
    <property type="entry name" value="FCD"/>
    <property type="match status" value="1"/>
</dbReference>
<protein>
    <submittedName>
        <fullName evidence="5">GntR family transcriptional regulator</fullName>
    </submittedName>
</protein>
<dbReference type="SMART" id="SM00345">
    <property type="entry name" value="HTH_GNTR"/>
    <property type="match status" value="1"/>
</dbReference>
<reference evidence="5 6" key="1">
    <citation type="submission" date="2021-12" db="EMBL/GenBank/DDBJ databases">
        <title>Discovery of the Pendulisporaceae a myxobacterial family with distinct sporulation behavior and unique specialized metabolism.</title>
        <authorList>
            <person name="Garcia R."/>
            <person name="Popoff A."/>
            <person name="Bader C.D."/>
            <person name="Loehr J."/>
            <person name="Walesch S."/>
            <person name="Walt C."/>
            <person name="Boldt J."/>
            <person name="Bunk B."/>
            <person name="Haeckl F.J.F.P.J."/>
            <person name="Gunesch A.P."/>
            <person name="Birkelbach J."/>
            <person name="Nuebel U."/>
            <person name="Pietschmann T."/>
            <person name="Bach T."/>
            <person name="Mueller R."/>
        </authorList>
    </citation>
    <scope>NUCLEOTIDE SEQUENCE [LARGE SCALE GENOMIC DNA]</scope>
    <source>
        <strain evidence="5 6">MSr12523</strain>
    </source>
</reference>
<evidence type="ECO:0000313" key="6">
    <source>
        <dbReference type="Proteomes" id="UP001379533"/>
    </source>
</evidence>
<dbReference type="Gene3D" id="1.20.120.530">
    <property type="entry name" value="GntR ligand-binding domain-like"/>
    <property type="match status" value="1"/>
</dbReference>
<keyword evidence="3" id="KW-0804">Transcription</keyword>
<dbReference type="PROSITE" id="PS50949">
    <property type="entry name" value="HTH_GNTR"/>
    <property type="match status" value="1"/>
</dbReference>
<dbReference type="InterPro" id="IPR011711">
    <property type="entry name" value="GntR_C"/>
</dbReference>
<dbReference type="SUPFAM" id="SSF46785">
    <property type="entry name" value="Winged helix' DNA-binding domain"/>
    <property type="match status" value="1"/>
</dbReference>
<organism evidence="5 6">
    <name type="scientific">Pendulispora brunnea</name>
    <dbReference type="NCBI Taxonomy" id="2905690"/>
    <lineage>
        <taxon>Bacteria</taxon>
        <taxon>Pseudomonadati</taxon>
        <taxon>Myxococcota</taxon>
        <taxon>Myxococcia</taxon>
        <taxon>Myxococcales</taxon>
        <taxon>Sorangiineae</taxon>
        <taxon>Pendulisporaceae</taxon>
        <taxon>Pendulispora</taxon>
    </lineage>
</organism>
<proteinExistence type="predicted"/>
<dbReference type="InterPro" id="IPR008920">
    <property type="entry name" value="TF_FadR/GntR_C"/>
</dbReference>
<dbReference type="InterPro" id="IPR036388">
    <property type="entry name" value="WH-like_DNA-bd_sf"/>
</dbReference>
<dbReference type="InterPro" id="IPR036390">
    <property type="entry name" value="WH_DNA-bd_sf"/>
</dbReference>
<evidence type="ECO:0000256" key="3">
    <source>
        <dbReference type="ARBA" id="ARBA00023163"/>
    </source>
</evidence>
<accession>A0ABZ2KKL0</accession>
<dbReference type="CDD" id="cd07377">
    <property type="entry name" value="WHTH_GntR"/>
    <property type="match status" value="1"/>
</dbReference>
<dbReference type="EMBL" id="CP089982">
    <property type="protein sequence ID" value="WXA98125.1"/>
    <property type="molecule type" value="Genomic_DNA"/>
</dbReference>
<name>A0ABZ2KKL0_9BACT</name>
<dbReference type="Proteomes" id="UP001379533">
    <property type="component" value="Chromosome"/>
</dbReference>
<dbReference type="PANTHER" id="PTHR43537">
    <property type="entry name" value="TRANSCRIPTIONAL REGULATOR, GNTR FAMILY"/>
    <property type="match status" value="1"/>
</dbReference>
<sequence>MVASFSEPTLATTLVDRVRADILAGALRPGEKLRLEHLAARYDVGRSPLREACGRLAAEGLVVIEDQRGFRVAPISRKDLFDLTRTRQQIEALALRDSLAHGDLDWEAQVTGALHKLERTSFTTPEEPGALSPAWESAHRALHDALVAACRSAWLHRFRTVLYDQSERYRRLAVEYKCDGHRDVLGEHAALARAALARDVERTCALMTEHVARTTDLVLEAYPSLNP</sequence>
<dbReference type="Pfam" id="PF00392">
    <property type="entry name" value="GntR"/>
    <property type="match status" value="1"/>
</dbReference>
<keyword evidence="2" id="KW-0238">DNA-binding</keyword>
<feature type="domain" description="HTH gntR-type" evidence="4">
    <location>
        <begin position="8"/>
        <end position="75"/>
    </location>
</feature>
<evidence type="ECO:0000313" key="5">
    <source>
        <dbReference type="EMBL" id="WXA98125.1"/>
    </source>
</evidence>
<evidence type="ECO:0000256" key="1">
    <source>
        <dbReference type="ARBA" id="ARBA00023015"/>
    </source>
</evidence>
<dbReference type="RefSeq" id="WP_394848737.1">
    <property type="nucleotide sequence ID" value="NZ_CP089982.1"/>
</dbReference>
<dbReference type="Gene3D" id="1.10.10.10">
    <property type="entry name" value="Winged helix-like DNA-binding domain superfamily/Winged helix DNA-binding domain"/>
    <property type="match status" value="1"/>
</dbReference>
<dbReference type="InterPro" id="IPR000524">
    <property type="entry name" value="Tscrpt_reg_HTH_GntR"/>
</dbReference>
<evidence type="ECO:0000256" key="2">
    <source>
        <dbReference type="ARBA" id="ARBA00023125"/>
    </source>
</evidence>
<gene>
    <name evidence="5" type="ORF">LZC95_14935</name>
</gene>
<keyword evidence="1" id="KW-0805">Transcription regulation</keyword>